<dbReference type="EC" id="6.3.5.7" evidence="3"/>
<dbReference type="AlphaFoldDB" id="A0AAW8EW76"/>
<dbReference type="Gene3D" id="3.90.1300.10">
    <property type="entry name" value="Amidase signature (AS) domain"/>
    <property type="match status" value="1"/>
</dbReference>
<evidence type="ECO:0000313" key="3">
    <source>
        <dbReference type="EMBL" id="MDQ0647075.1"/>
    </source>
</evidence>
<dbReference type="SUPFAM" id="SSF75304">
    <property type="entry name" value="Amidase signature (AS) enzymes"/>
    <property type="match status" value="1"/>
</dbReference>
<accession>A0AAW8EW76</accession>
<dbReference type="PANTHER" id="PTHR11895:SF7">
    <property type="entry name" value="GLUTAMYL-TRNA(GLN) AMIDOTRANSFERASE SUBUNIT A, MITOCHONDRIAL"/>
    <property type="match status" value="1"/>
</dbReference>
<dbReference type="GO" id="GO:0050567">
    <property type="term" value="F:glutaminyl-tRNA synthase (glutamine-hydrolyzing) activity"/>
    <property type="evidence" value="ECO:0007669"/>
    <property type="project" value="UniProtKB-EC"/>
</dbReference>
<protein>
    <submittedName>
        <fullName evidence="3">Aspartyl-tRNA(Asn)/glutamyl-tRNA(Gln) amidotransferase subunit A</fullName>
        <ecNumber evidence="3">6.3.5.6</ecNumber>
        <ecNumber evidence="3">6.3.5.7</ecNumber>
    </submittedName>
</protein>
<evidence type="ECO:0000259" key="2">
    <source>
        <dbReference type="Pfam" id="PF01425"/>
    </source>
</evidence>
<dbReference type="EMBL" id="JAUSXV010000001">
    <property type="protein sequence ID" value="MDQ0647075.1"/>
    <property type="molecule type" value="Genomic_DNA"/>
</dbReference>
<dbReference type="PANTHER" id="PTHR11895">
    <property type="entry name" value="TRANSAMIDASE"/>
    <property type="match status" value="1"/>
</dbReference>
<proteinExistence type="inferred from homology"/>
<dbReference type="GO" id="GO:0050566">
    <property type="term" value="F:asparaginyl-tRNA synthase (glutamine-hydrolyzing) activity"/>
    <property type="evidence" value="ECO:0007669"/>
    <property type="project" value="UniProtKB-EC"/>
</dbReference>
<sequence length="471" mass="50007">MNDLIYLSATECIERYRTGSLSPVDVLDAQLARAALVDDSLNAFTETMADAARERAQESERRYRDGTARPLEGVTVAAKEKHQIAGMEVVEASNAWDGYTALENAPIIDRLLDAGAIIHARTATPEFSIAAFTHSDRWGVTRNPWNTAFSPGGSSGGSAAALAAGMTTLATASDIGGSTRGPAAFTGTVGYKAPYGRIPGVGPMSVDYYRGDGPMGRTVDDVLLFTNTISGPDPRDHVALRPKVVIPSDLAGVEGLRVALSLDLGGFHVAEEIRENTRRVAEELAKAGAEVVEVDFAWTRELIVAAAMPHFGHMMGSMVNDAIGGKTAELSDYARDFVEQTRVVRAGASMFDAAKAEYAVQRELARVMSGYDALLCPTTAAIGLPAADTLIGGIDIDGRTVSGLEGTLTLPFNISNRCPVLAVPSGHAGNGMPTGVQIVGHTYDDAMVFRLGRAIETLRPWAYTAEHRPQL</sequence>
<dbReference type="InterPro" id="IPR036928">
    <property type="entry name" value="AS_sf"/>
</dbReference>
<dbReference type="Proteomes" id="UP001244427">
    <property type="component" value="Unassembled WGS sequence"/>
</dbReference>
<gene>
    <name evidence="3" type="ORF">QFZ53_001271</name>
</gene>
<dbReference type="Pfam" id="PF01425">
    <property type="entry name" value="Amidase"/>
    <property type="match status" value="1"/>
</dbReference>
<dbReference type="InterPro" id="IPR000120">
    <property type="entry name" value="Amidase"/>
</dbReference>
<keyword evidence="3" id="KW-0436">Ligase</keyword>
<reference evidence="3 4" key="1">
    <citation type="submission" date="2023-07" db="EMBL/GenBank/DDBJ databases">
        <title>Comparative genomics of wheat-associated soil bacteria to identify genetic determinants of phenazine resistance.</title>
        <authorList>
            <person name="Mouncey N."/>
        </authorList>
    </citation>
    <scope>NUCLEOTIDE SEQUENCE [LARGE SCALE GENOMIC DNA]</scope>
    <source>
        <strain evidence="3 4">W4I9-1</strain>
    </source>
</reference>
<evidence type="ECO:0000256" key="1">
    <source>
        <dbReference type="ARBA" id="ARBA00009199"/>
    </source>
</evidence>
<dbReference type="EC" id="6.3.5.6" evidence="3"/>
<keyword evidence="4" id="KW-1185">Reference proteome</keyword>
<comment type="caution">
    <text evidence="3">The sequence shown here is derived from an EMBL/GenBank/DDBJ whole genome shotgun (WGS) entry which is preliminary data.</text>
</comment>
<comment type="similarity">
    <text evidence="1">Belongs to the amidase family.</text>
</comment>
<name>A0AAW8EW76_9MICO</name>
<dbReference type="InterPro" id="IPR023631">
    <property type="entry name" value="Amidase_dom"/>
</dbReference>
<dbReference type="RefSeq" id="WP_307294708.1">
    <property type="nucleotide sequence ID" value="NZ_JAUSXV010000001.1"/>
</dbReference>
<feature type="domain" description="Amidase" evidence="2">
    <location>
        <begin position="25"/>
        <end position="448"/>
    </location>
</feature>
<organism evidence="3 4">
    <name type="scientific">Microbacterium natoriense</name>
    <dbReference type="NCBI Taxonomy" id="284570"/>
    <lineage>
        <taxon>Bacteria</taxon>
        <taxon>Bacillati</taxon>
        <taxon>Actinomycetota</taxon>
        <taxon>Actinomycetes</taxon>
        <taxon>Micrococcales</taxon>
        <taxon>Microbacteriaceae</taxon>
        <taxon>Microbacterium</taxon>
    </lineage>
</organism>
<evidence type="ECO:0000313" key="4">
    <source>
        <dbReference type="Proteomes" id="UP001244427"/>
    </source>
</evidence>